<evidence type="ECO:0000313" key="1">
    <source>
        <dbReference type="EMBL" id="GAA0616766.1"/>
    </source>
</evidence>
<sequence>MSLPDGRVFQRVGGVYVQKIAQDVQSGKWNDAEAGAAANALTVNLTPLPGGYTAGMLLNIIIPFDCDELATLSVNELPAKPIVRGYNQRPLVEKDWRVDRIVT</sequence>
<dbReference type="EMBL" id="BAAADE010000030">
    <property type="protein sequence ID" value="GAA0616766.1"/>
    <property type="molecule type" value="Genomic_DNA"/>
</dbReference>
<reference evidence="2" key="1">
    <citation type="journal article" date="2019" name="Int. J. Syst. Evol. Microbiol.">
        <title>The Global Catalogue of Microorganisms (GCM) 10K type strain sequencing project: providing services to taxonomists for standard genome sequencing and annotation.</title>
        <authorList>
            <consortium name="The Broad Institute Genomics Platform"/>
            <consortium name="The Broad Institute Genome Sequencing Center for Infectious Disease"/>
            <person name="Wu L."/>
            <person name="Ma J."/>
        </authorList>
    </citation>
    <scope>NUCLEOTIDE SEQUENCE [LARGE SCALE GENOMIC DNA]</scope>
    <source>
        <strain evidence="2">JCM 15115</strain>
    </source>
</reference>
<accession>A0ABP3RYL9</accession>
<evidence type="ECO:0000313" key="2">
    <source>
        <dbReference type="Proteomes" id="UP001424441"/>
    </source>
</evidence>
<comment type="caution">
    <text evidence="1">The sequence shown here is derived from an EMBL/GenBank/DDBJ whole genome shotgun (WGS) entry which is preliminary data.</text>
</comment>
<dbReference type="RefSeq" id="WP_343808601.1">
    <property type="nucleotide sequence ID" value="NZ_BAAADE010000030.1"/>
</dbReference>
<keyword evidence="2" id="KW-1185">Reference proteome</keyword>
<proteinExistence type="predicted"/>
<organism evidence="1 2">
    <name type="scientific">Paenochrobactrum glaciei</name>
    <dbReference type="NCBI Taxonomy" id="486407"/>
    <lineage>
        <taxon>Bacteria</taxon>
        <taxon>Pseudomonadati</taxon>
        <taxon>Pseudomonadota</taxon>
        <taxon>Alphaproteobacteria</taxon>
        <taxon>Hyphomicrobiales</taxon>
        <taxon>Brucellaceae</taxon>
        <taxon>Paenochrobactrum</taxon>
    </lineage>
</organism>
<gene>
    <name evidence="1" type="ORF">GCM10008943_34180</name>
</gene>
<name>A0ABP3RYL9_9HYPH</name>
<protein>
    <submittedName>
        <fullName evidence="1">Uncharacterized protein</fullName>
    </submittedName>
</protein>
<dbReference type="Proteomes" id="UP001424441">
    <property type="component" value="Unassembled WGS sequence"/>
</dbReference>